<evidence type="ECO:0000256" key="5">
    <source>
        <dbReference type="ARBA" id="ARBA00022917"/>
    </source>
</evidence>
<evidence type="ECO:0000256" key="8">
    <source>
        <dbReference type="HAMAP-Rule" id="MF_00254"/>
    </source>
</evidence>
<name>A0A1F4T6G3_UNCSA</name>
<comment type="caution">
    <text evidence="9">The sequence shown here is derived from an EMBL/GenBank/DDBJ whole genome shotgun (WGS) entry which is preliminary data.</text>
</comment>
<proteinExistence type="inferred from homology"/>
<evidence type="ECO:0000256" key="3">
    <source>
        <dbReference type="ARBA" id="ARBA00022741"/>
    </source>
</evidence>
<dbReference type="Proteomes" id="UP000178602">
    <property type="component" value="Unassembled WGS sequence"/>
</dbReference>
<keyword evidence="2 8" id="KW-0436">Ligase</keyword>
<evidence type="ECO:0000256" key="1">
    <source>
        <dbReference type="ARBA" id="ARBA00008226"/>
    </source>
</evidence>
<comment type="subcellular location">
    <subcellularLocation>
        <location evidence="8">Cytoplasm</location>
    </subcellularLocation>
</comment>
<evidence type="ECO:0000313" key="10">
    <source>
        <dbReference type="Proteomes" id="UP000178602"/>
    </source>
</evidence>
<gene>
    <name evidence="8" type="primary">glyQ</name>
    <name evidence="9" type="ORF">A3K49_04285</name>
</gene>
<keyword evidence="4 8" id="KW-0067">ATP-binding</keyword>
<dbReference type="InterPro" id="IPR002310">
    <property type="entry name" value="Gly-tRNA_ligase_asu"/>
</dbReference>
<dbReference type="GO" id="GO:0005829">
    <property type="term" value="C:cytosol"/>
    <property type="evidence" value="ECO:0007669"/>
    <property type="project" value="TreeGrafter"/>
</dbReference>
<sequence>MACYNCIVKQLSFQEIVQNLNNFWAGAGCAIRQPYDVEKGAATMSPTTFFGVLGPKPWNVAYIDPVRRPTDGRYGENPNRLFHYYQYQVVMKPSPLEIQELYLNSLRAIGIEPARHDVRFVEDNWESPTLGAWGTGWEVWAEGMEITQFTYFQECGGFPCRPVAVEITYGLERLAMFIQKVNSVYDIKWNDRIKYGEIYLSQERQHSKYNFEAANVDRLLQLFQLYEKEAWSLIDQKLVLPAYDYVLKCSHAFNLLDARGAVSVSERMGYILKIRKMARNCARLYVEAQDK</sequence>
<dbReference type="NCBIfam" id="TIGR00388">
    <property type="entry name" value="glyQ"/>
    <property type="match status" value="1"/>
</dbReference>
<evidence type="ECO:0000256" key="2">
    <source>
        <dbReference type="ARBA" id="ARBA00022598"/>
    </source>
</evidence>
<dbReference type="Gene3D" id="3.30.930.10">
    <property type="entry name" value="Bira Bifunctional Protein, Domain 2"/>
    <property type="match status" value="1"/>
</dbReference>
<keyword evidence="6 8" id="KW-0030">Aminoacyl-tRNA synthetase</keyword>
<dbReference type="Gene3D" id="1.20.58.180">
    <property type="entry name" value="Class II aaRS and biotin synthetases, domain 2"/>
    <property type="match status" value="1"/>
</dbReference>
<evidence type="ECO:0000256" key="6">
    <source>
        <dbReference type="ARBA" id="ARBA00023146"/>
    </source>
</evidence>
<dbReference type="GO" id="GO:0006426">
    <property type="term" value="P:glycyl-tRNA aminoacylation"/>
    <property type="evidence" value="ECO:0007669"/>
    <property type="project" value="UniProtKB-UniRule"/>
</dbReference>
<keyword evidence="5 8" id="KW-0648">Protein biosynthesis</keyword>
<evidence type="ECO:0000256" key="4">
    <source>
        <dbReference type="ARBA" id="ARBA00022840"/>
    </source>
</evidence>
<dbReference type="PANTHER" id="PTHR30075:SF2">
    <property type="entry name" value="GLYCINE--TRNA LIGASE, CHLOROPLASTIC_MITOCHONDRIAL 2"/>
    <property type="match status" value="1"/>
</dbReference>
<dbReference type="Pfam" id="PF02091">
    <property type="entry name" value="tRNA-synt_2e"/>
    <property type="match status" value="1"/>
</dbReference>
<dbReference type="InterPro" id="IPR045864">
    <property type="entry name" value="aa-tRNA-synth_II/BPL/LPL"/>
</dbReference>
<dbReference type="PRINTS" id="PR01044">
    <property type="entry name" value="TRNASYNTHGA"/>
</dbReference>
<keyword evidence="3 8" id="KW-0547">Nucleotide-binding</keyword>
<dbReference type="PROSITE" id="PS50861">
    <property type="entry name" value="AA_TRNA_LIGASE_II_GLYAB"/>
    <property type="match status" value="1"/>
</dbReference>
<dbReference type="GO" id="GO:0005524">
    <property type="term" value="F:ATP binding"/>
    <property type="evidence" value="ECO:0007669"/>
    <property type="project" value="UniProtKB-UniRule"/>
</dbReference>
<dbReference type="SUPFAM" id="SSF55681">
    <property type="entry name" value="Class II aaRS and biotin synthetases"/>
    <property type="match status" value="1"/>
</dbReference>
<comment type="similarity">
    <text evidence="1 8">Belongs to the class-II aminoacyl-tRNA synthetase family.</text>
</comment>
<organism evidence="9 10">
    <name type="scientific">candidate division WOR-1 bacterium RIFOXYC12_FULL_54_18</name>
    <dbReference type="NCBI Taxonomy" id="1802584"/>
    <lineage>
        <taxon>Bacteria</taxon>
        <taxon>Bacillati</taxon>
        <taxon>Saganbacteria</taxon>
    </lineage>
</organism>
<dbReference type="GO" id="GO:0004820">
    <property type="term" value="F:glycine-tRNA ligase activity"/>
    <property type="evidence" value="ECO:0007669"/>
    <property type="project" value="UniProtKB-UniRule"/>
</dbReference>
<keyword evidence="8" id="KW-0963">Cytoplasm</keyword>
<dbReference type="CDD" id="cd00733">
    <property type="entry name" value="GlyRS_alpha_core"/>
    <property type="match status" value="1"/>
</dbReference>
<dbReference type="FunFam" id="3.30.930.10:FF:000006">
    <property type="entry name" value="Glycine--tRNA ligase alpha subunit"/>
    <property type="match status" value="1"/>
</dbReference>
<protein>
    <recommendedName>
        <fullName evidence="8">Glycine--tRNA ligase alpha subunit</fullName>
        <ecNumber evidence="8">6.1.1.14</ecNumber>
    </recommendedName>
    <alternativeName>
        <fullName evidence="8">Glycyl-tRNA synthetase alpha subunit</fullName>
        <shortName evidence="8">GlyRS</shortName>
    </alternativeName>
</protein>
<evidence type="ECO:0000256" key="7">
    <source>
        <dbReference type="ARBA" id="ARBA00047937"/>
    </source>
</evidence>
<dbReference type="InterPro" id="IPR006194">
    <property type="entry name" value="Gly-tRNA-synth_heterodimer"/>
</dbReference>
<reference evidence="9 10" key="1">
    <citation type="journal article" date="2016" name="Nat. Commun.">
        <title>Thousands of microbial genomes shed light on interconnected biogeochemical processes in an aquifer system.</title>
        <authorList>
            <person name="Anantharaman K."/>
            <person name="Brown C.T."/>
            <person name="Hug L.A."/>
            <person name="Sharon I."/>
            <person name="Castelle C.J."/>
            <person name="Probst A.J."/>
            <person name="Thomas B.C."/>
            <person name="Singh A."/>
            <person name="Wilkins M.J."/>
            <person name="Karaoz U."/>
            <person name="Brodie E.L."/>
            <person name="Williams K.H."/>
            <person name="Hubbard S.S."/>
            <person name="Banfield J.F."/>
        </authorList>
    </citation>
    <scope>NUCLEOTIDE SEQUENCE [LARGE SCALE GENOMIC DNA]</scope>
</reference>
<evidence type="ECO:0000313" key="9">
    <source>
        <dbReference type="EMBL" id="OGC28186.1"/>
    </source>
</evidence>
<dbReference type="EMBL" id="MEUG01000001">
    <property type="protein sequence ID" value="OGC28186.1"/>
    <property type="molecule type" value="Genomic_DNA"/>
</dbReference>
<dbReference type="PANTHER" id="PTHR30075">
    <property type="entry name" value="GLYCYL-TRNA SYNTHETASE"/>
    <property type="match status" value="1"/>
</dbReference>
<dbReference type="EC" id="6.1.1.14" evidence="8"/>
<dbReference type="HAMAP" id="MF_00254">
    <property type="entry name" value="Gly_tRNA_synth_alpha"/>
    <property type="match status" value="1"/>
</dbReference>
<accession>A0A1F4T6G3</accession>
<comment type="subunit">
    <text evidence="8">Tetramer of two alpha and two beta subunits.</text>
</comment>
<dbReference type="AlphaFoldDB" id="A0A1F4T6G3"/>
<dbReference type="NCBIfam" id="NF006827">
    <property type="entry name" value="PRK09348.1"/>
    <property type="match status" value="1"/>
</dbReference>
<comment type="catalytic activity">
    <reaction evidence="7 8">
        <text>tRNA(Gly) + glycine + ATP = glycyl-tRNA(Gly) + AMP + diphosphate</text>
        <dbReference type="Rhea" id="RHEA:16013"/>
        <dbReference type="Rhea" id="RHEA-COMP:9664"/>
        <dbReference type="Rhea" id="RHEA-COMP:9683"/>
        <dbReference type="ChEBI" id="CHEBI:30616"/>
        <dbReference type="ChEBI" id="CHEBI:33019"/>
        <dbReference type="ChEBI" id="CHEBI:57305"/>
        <dbReference type="ChEBI" id="CHEBI:78442"/>
        <dbReference type="ChEBI" id="CHEBI:78522"/>
        <dbReference type="ChEBI" id="CHEBI:456215"/>
        <dbReference type="EC" id="6.1.1.14"/>
    </reaction>
</comment>